<dbReference type="Proteomes" id="UP000677228">
    <property type="component" value="Unassembled WGS sequence"/>
</dbReference>
<proteinExistence type="predicted"/>
<comment type="caution">
    <text evidence="2">The sequence shown here is derived from an EMBL/GenBank/DDBJ whole genome shotgun (WGS) entry which is preliminary data.</text>
</comment>
<evidence type="ECO:0000313" key="2">
    <source>
        <dbReference type="EMBL" id="CAF0974420.1"/>
    </source>
</evidence>
<dbReference type="AlphaFoldDB" id="A0A8S2DQQ2"/>
<reference evidence="2" key="1">
    <citation type="submission" date="2021-02" db="EMBL/GenBank/DDBJ databases">
        <authorList>
            <person name="Nowell W R."/>
        </authorList>
    </citation>
    <scope>NUCLEOTIDE SEQUENCE</scope>
</reference>
<dbReference type="EMBL" id="CAJOBA010005502">
    <property type="protein sequence ID" value="CAF3745567.1"/>
    <property type="molecule type" value="Genomic_DNA"/>
</dbReference>
<name>A0A8S2DQQ2_9BILA</name>
<protein>
    <submittedName>
        <fullName evidence="2">Uncharacterized protein</fullName>
    </submittedName>
</protein>
<evidence type="ECO:0000313" key="3">
    <source>
        <dbReference type="EMBL" id="CAF3745567.1"/>
    </source>
</evidence>
<organism evidence="2 4">
    <name type="scientific">Didymodactylos carnosus</name>
    <dbReference type="NCBI Taxonomy" id="1234261"/>
    <lineage>
        <taxon>Eukaryota</taxon>
        <taxon>Metazoa</taxon>
        <taxon>Spiralia</taxon>
        <taxon>Gnathifera</taxon>
        <taxon>Rotifera</taxon>
        <taxon>Eurotatoria</taxon>
        <taxon>Bdelloidea</taxon>
        <taxon>Philodinida</taxon>
        <taxon>Philodinidae</taxon>
        <taxon>Didymodactylos</taxon>
    </lineage>
</organism>
<gene>
    <name evidence="2" type="ORF">OVA965_LOCUS13270</name>
    <name evidence="3" type="ORF">TMI583_LOCUS13273</name>
</gene>
<evidence type="ECO:0000256" key="1">
    <source>
        <dbReference type="SAM" id="MobiDB-lite"/>
    </source>
</evidence>
<evidence type="ECO:0000313" key="4">
    <source>
        <dbReference type="Proteomes" id="UP000677228"/>
    </source>
</evidence>
<feature type="region of interest" description="Disordered" evidence="1">
    <location>
        <begin position="174"/>
        <end position="240"/>
    </location>
</feature>
<sequence length="326" mass="37229">MVNRNIRQQLIDFYKDDQSSSIIFKSKCSNKYGGIKGTGQSFFQFILLECPLMSDDDNEEYVIIRTEKENQQNYDAKQATYTRAKEKTLILPTADQIFRVTYRLYTAHFPKIPNEVMIQLLKRRYLFNQRDVHKICDLLNRTGLFPHRKRHPNDPAPPTECDFITSLRKYEVFDQENQDPNENIIDNGSDEDMDKSADEKLSDDGEELDDSSSSSSSSNSKKEDEDDNTTTVTKQTPTAPLQQTITLEKQPAAAVVTNPDVSKIVDTVLVQQQAVIAPSSSDLAPVAAAANVPPQQHLPVVRRPRQRRLPEAEALKNVFRSWNRNY</sequence>
<accession>A0A8S2DQQ2</accession>
<dbReference type="EMBL" id="CAJNOK010005496">
    <property type="protein sequence ID" value="CAF0974420.1"/>
    <property type="molecule type" value="Genomic_DNA"/>
</dbReference>
<dbReference type="Proteomes" id="UP000682733">
    <property type="component" value="Unassembled WGS sequence"/>
</dbReference>
<feature type="compositionally biased region" description="Basic and acidic residues" evidence="1">
    <location>
        <begin position="194"/>
        <end position="203"/>
    </location>
</feature>
<feature type="compositionally biased region" description="Low complexity" evidence="1">
    <location>
        <begin position="229"/>
        <end position="238"/>
    </location>
</feature>